<evidence type="ECO:0000256" key="1">
    <source>
        <dbReference type="SAM" id="SignalP"/>
    </source>
</evidence>
<sequence>MKKRFQPPSVRKLYTIVFFSLSLSFVLSSCSRDDVAGNKLPESSANNNGYKTYGDLVLQKNVIVLNDESVQAITENDQQISFNYTTNQTDSIKEGTVIVATKIENDKIRNILAKVVSVSGAGSQTVFRTTSAKLEEVIYSGNISGVYDPSQQASLQVNGQQANYVPVEGLISQATNAKISNLEAKAVNIRKSADIEKSAISNTINFRYFSFDKTIPLPAQQVGPVTAAADINVKGGFTPKIKYNISFSLGHLSSYYVEFIMDDISLQALANIQGKLGYTLSVTDYINIPIVPIVLGPTGLIISPTIAAGPYVGASATGRVQLQLFSLTGKANFLVGVKPDLNVNLQTITGPKITKVDGELAAEVGVEVKGAVGLQFLTASIANSGVRGRVAAVPSLRLELVPNRSMPFELKGKIQADMFYGFGIPPLRYEGTFPLLNKEIPIYKTNLL</sequence>
<evidence type="ECO:0000313" key="2">
    <source>
        <dbReference type="EMBL" id="AIL44695.1"/>
    </source>
</evidence>
<reference evidence="2" key="2">
    <citation type="journal article" date="2015" name="Genome Biol. Evol.">
        <title>Complete Genome Sequence and Transcriptomic Analysis of the Novel Pathogen Elizabethkingia anophelis in Response to Oxidative Stress.</title>
        <authorList>
            <person name="Li Y."/>
            <person name="Liu Y."/>
            <person name="Chew S.C."/>
            <person name="Tay M."/>
            <person name="Salido M.M."/>
            <person name="Teo J."/>
            <person name="Lauro F.M."/>
            <person name="Givskov M."/>
            <person name="Yang L."/>
        </authorList>
    </citation>
    <scope>NUCLEOTIDE SEQUENCE</scope>
    <source>
        <strain evidence="2">NUHP1</strain>
    </source>
</reference>
<organism evidence="2 3">
    <name type="scientific">Elizabethkingia anophelis NUHP1</name>
    <dbReference type="NCBI Taxonomy" id="1338011"/>
    <lineage>
        <taxon>Bacteria</taxon>
        <taxon>Pseudomonadati</taxon>
        <taxon>Bacteroidota</taxon>
        <taxon>Flavobacteriia</taxon>
        <taxon>Flavobacteriales</taxon>
        <taxon>Weeksellaceae</taxon>
        <taxon>Elizabethkingia</taxon>
    </lineage>
</organism>
<dbReference type="RefSeq" id="WP_024566083.1">
    <property type="nucleotide sequence ID" value="NZ_CP007547.1"/>
</dbReference>
<name>A0A077EGP1_9FLAO</name>
<dbReference type="PROSITE" id="PS51257">
    <property type="entry name" value="PROKAR_LIPOPROTEIN"/>
    <property type="match status" value="1"/>
</dbReference>
<dbReference type="EMBL" id="CP007547">
    <property type="protein sequence ID" value="AIL44695.1"/>
    <property type="molecule type" value="Genomic_DNA"/>
</dbReference>
<evidence type="ECO:0008006" key="4">
    <source>
        <dbReference type="Google" id="ProtNLM"/>
    </source>
</evidence>
<feature type="chain" id="PRO_5001717758" description="Lipoprotein" evidence="1">
    <location>
        <begin position="30"/>
        <end position="448"/>
    </location>
</feature>
<reference evidence="2" key="1">
    <citation type="journal article" date="2013" name="Lancet">
        <title>First case of E anophelis outbreak in an intensive-care unit.</title>
        <authorList>
            <person name="Teo J."/>
            <person name="Tan S.Y."/>
            <person name="Tay M."/>
            <person name="Ding Y."/>
            <person name="Kjelleberg S."/>
            <person name="Givskov M."/>
            <person name="Lin R.T."/>
            <person name="Yang L."/>
        </authorList>
    </citation>
    <scope>NUCLEOTIDE SEQUENCE [LARGE SCALE GENOMIC DNA]</scope>
    <source>
        <strain evidence="2">NUHP1</strain>
    </source>
</reference>
<dbReference type="eggNOG" id="ENOG5033S6B">
    <property type="taxonomic scope" value="Bacteria"/>
</dbReference>
<keyword evidence="1" id="KW-0732">Signal</keyword>
<gene>
    <name evidence="2" type="ORF">BD94_0920</name>
</gene>
<accession>A0A077EGP1</accession>
<feature type="signal peptide" evidence="1">
    <location>
        <begin position="1"/>
        <end position="29"/>
    </location>
</feature>
<dbReference type="KEGG" id="eao:BD94_0920"/>
<protein>
    <recommendedName>
        <fullName evidence="4">Lipoprotein</fullName>
    </recommendedName>
</protein>
<dbReference type="Proteomes" id="UP000028933">
    <property type="component" value="Chromosome"/>
</dbReference>
<dbReference type="HOGENOM" id="CLU_629618_0_0_10"/>
<evidence type="ECO:0000313" key="3">
    <source>
        <dbReference type="Proteomes" id="UP000028933"/>
    </source>
</evidence>
<dbReference type="AlphaFoldDB" id="A0A077EGP1"/>
<proteinExistence type="predicted"/>